<accession>A0A5B2VP80</accession>
<comment type="caution">
    <text evidence="10">The sequence shown here is derived from an EMBL/GenBank/DDBJ whole genome shotgun (WGS) entry which is preliminary data.</text>
</comment>
<comment type="subcellular location">
    <subcellularLocation>
        <location evidence="1 7">Cell outer membrane</location>
        <topology evidence="1 7">Multi-pass membrane protein</topology>
    </subcellularLocation>
</comment>
<dbReference type="GO" id="GO:0009279">
    <property type="term" value="C:cell outer membrane"/>
    <property type="evidence" value="ECO:0007669"/>
    <property type="project" value="UniProtKB-SubCell"/>
</dbReference>
<dbReference type="Gene3D" id="2.170.130.10">
    <property type="entry name" value="TonB-dependent receptor, plug domain"/>
    <property type="match status" value="1"/>
</dbReference>
<dbReference type="Gene3D" id="2.60.40.1120">
    <property type="entry name" value="Carboxypeptidase-like, regulatory domain"/>
    <property type="match status" value="1"/>
</dbReference>
<evidence type="ECO:0000256" key="3">
    <source>
        <dbReference type="ARBA" id="ARBA00022452"/>
    </source>
</evidence>
<dbReference type="InterPro" id="IPR008969">
    <property type="entry name" value="CarboxyPept-like_regulatory"/>
</dbReference>
<evidence type="ECO:0000259" key="9">
    <source>
        <dbReference type="Pfam" id="PF07715"/>
    </source>
</evidence>
<keyword evidence="4 7" id="KW-0812">Transmembrane</keyword>
<evidence type="ECO:0000256" key="7">
    <source>
        <dbReference type="PROSITE-ProRule" id="PRU01360"/>
    </source>
</evidence>
<evidence type="ECO:0000256" key="8">
    <source>
        <dbReference type="SAM" id="SignalP"/>
    </source>
</evidence>
<feature type="chain" id="PRO_5023134469" evidence="8">
    <location>
        <begin position="31"/>
        <end position="1127"/>
    </location>
</feature>
<dbReference type="Pfam" id="PF13715">
    <property type="entry name" value="CarbopepD_reg_2"/>
    <property type="match status" value="1"/>
</dbReference>
<dbReference type="RefSeq" id="WP_149841066.1">
    <property type="nucleotide sequence ID" value="NZ_VUOC01000004.1"/>
</dbReference>
<sequence length="1127" mass="123813">MQPTLHRRSCIFYKLLLTALVLACSPFANHLQAARQPTSQDLTVTYSGTNVPLGQVFKAIQKQTGYIAMYNVAATKIDTKEKVTVNFNSTPLGQVMDIILRGKNLEWQLDDESILIFIKKESDRPKKSPSEGDSTIVRQSLTGKVTDADGKPIIGATVVVKGTTNGATTDPEGNFSLANVKGNAALVISSIGFQTREVPVRGKTILAQLNVMINILDEQVVIPYGTTTKRLSTSNTVTIKASEIEKQPVGNPLLALQGRVPGLFITQSTGLPNSGVTVRIQGQNSITKGNDPLYVIDGVPYTSQLLPTLATNILGSSGGALLNGVNSGSGNPLSFINPADIESIDVLKDADATAIYGSRAANGAILITTKKGKSGETTVSVNMQTGWGKVTRKLDLMNTQQYLTMRREAKKNDNDPIFATDYDINGLWDTTRYTDWQKELIGGTAKYTDVQASVAGGTVNTQFLIGSGYHRETTVFPGDFADEKGSFHINIRNTSINQKFQVLFTGNYLIDNNKLMGTDYTSTALSLAPNAPNLYNQDGSINWMPNASGSSTFFNPLAQLNRKYRNRTTNLISSLTLSYQLLPDFEIRSSFNYTTLRSDEISTQTLEVSAPEIRPTAQRSASYGDGYINSWIIEPQGVYKRKIGKGQLEVLLGATFQQNSNNRQEFSAAGFNSDAVLEDIKSASNVTVAATLTSVYKYSAAFGRLTYNWKDKYLLNLTARRDGSSRFGSENQLHNFGSVGLGWVFSGERLIRDHLPFVSFGKLRGSYGTSGNDQIGDYQYLNLYRTITLGVPYQGFTGMEVTSIPNPHLQWEETKKVQFGLDLGLIGDRIMLIANYYQNRSSNQLLSYSLPAITGFGSISAINFPATVGNFGWEFSINTVNIKANNFNWSTGFNLTIPRNKLIEFPNLETSTLADVLVIGKPVSIIRAYNLSGVNPATGEYQFRNAKEEPTTYPDFSTDQTQLINVDPKYYGGIRNSLSYKGIELDVLLQFVKQTGRDYSLGLGDVPGVLNANQPVALVDRWQKPGDVAKSQRYNSNYALFLPFYYASNVSNAAYADASFIRVKNVSLSYELPYGLKKKMHLRNCRIYAQAQNLFTITKYTGLNPENGNTISLPPLRMITVGIQATL</sequence>
<dbReference type="InterPro" id="IPR037066">
    <property type="entry name" value="Plug_dom_sf"/>
</dbReference>
<dbReference type="InterPro" id="IPR012910">
    <property type="entry name" value="Plug_dom"/>
</dbReference>
<keyword evidence="8" id="KW-0732">Signal</keyword>
<evidence type="ECO:0000256" key="2">
    <source>
        <dbReference type="ARBA" id="ARBA00022448"/>
    </source>
</evidence>
<reference evidence="10 11" key="2">
    <citation type="submission" date="2019-09" db="EMBL/GenBank/DDBJ databases">
        <authorList>
            <person name="Jin C."/>
        </authorList>
    </citation>
    <scope>NUCLEOTIDE SEQUENCE [LARGE SCALE GENOMIC DNA]</scope>
    <source>
        <strain evidence="10 11">BN140078</strain>
    </source>
</reference>
<comment type="similarity">
    <text evidence="7">Belongs to the TonB-dependent receptor family.</text>
</comment>
<dbReference type="SUPFAM" id="SSF56935">
    <property type="entry name" value="Porins"/>
    <property type="match status" value="1"/>
</dbReference>
<dbReference type="InterPro" id="IPR023997">
    <property type="entry name" value="TonB-dep_OMP_SusC/RagA_CS"/>
</dbReference>
<name>A0A5B2VP80_9BACT</name>
<evidence type="ECO:0000256" key="6">
    <source>
        <dbReference type="ARBA" id="ARBA00023237"/>
    </source>
</evidence>
<proteinExistence type="inferred from homology"/>
<keyword evidence="5 7" id="KW-0472">Membrane</keyword>
<evidence type="ECO:0000256" key="1">
    <source>
        <dbReference type="ARBA" id="ARBA00004571"/>
    </source>
</evidence>
<dbReference type="InterPro" id="IPR039426">
    <property type="entry name" value="TonB-dep_rcpt-like"/>
</dbReference>
<gene>
    <name evidence="10" type="ORF">F0L74_27265</name>
</gene>
<protein>
    <submittedName>
        <fullName evidence="10">SusC/RagA family TonB-linked outer membrane protein</fullName>
    </submittedName>
</protein>
<dbReference type="NCBIfam" id="TIGR04057">
    <property type="entry name" value="SusC_RagA_signa"/>
    <property type="match status" value="1"/>
</dbReference>
<evidence type="ECO:0000313" key="11">
    <source>
        <dbReference type="Proteomes" id="UP000324611"/>
    </source>
</evidence>
<keyword evidence="2 7" id="KW-0813">Transport</keyword>
<reference evidence="10 11" key="1">
    <citation type="submission" date="2019-09" db="EMBL/GenBank/DDBJ databases">
        <title>Chitinophaga ginsengihumi sp. nov., isolated from soil of ginseng rhizosphere.</title>
        <authorList>
            <person name="Lee J."/>
        </authorList>
    </citation>
    <scope>NUCLEOTIDE SEQUENCE [LARGE SCALE GENOMIC DNA]</scope>
    <source>
        <strain evidence="10 11">BN140078</strain>
    </source>
</reference>
<evidence type="ECO:0000313" key="10">
    <source>
        <dbReference type="EMBL" id="KAA2239889.1"/>
    </source>
</evidence>
<evidence type="ECO:0000256" key="4">
    <source>
        <dbReference type="ARBA" id="ARBA00022692"/>
    </source>
</evidence>
<dbReference type="AlphaFoldDB" id="A0A5B2VP80"/>
<dbReference type="Gene3D" id="2.40.170.20">
    <property type="entry name" value="TonB-dependent receptor, beta-barrel domain"/>
    <property type="match status" value="1"/>
</dbReference>
<dbReference type="InterPro" id="IPR023996">
    <property type="entry name" value="TonB-dep_OMP_SusC/RagA"/>
</dbReference>
<dbReference type="EMBL" id="VUOC01000004">
    <property type="protein sequence ID" value="KAA2239889.1"/>
    <property type="molecule type" value="Genomic_DNA"/>
</dbReference>
<evidence type="ECO:0000256" key="5">
    <source>
        <dbReference type="ARBA" id="ARBA00023136"/>
    </source>
</evidence>
<keyword evidence="11" id="KW-1185">Reference proteome</keyword>
<dbReference type="InterPro" id="IPR036942">
    <property type="entry name" value="Beta-barrel_TonB_sf"/>
</dbReference>
<dbReference type="NCBIfam" id="TIGR04056">
    <property type="entry name" value="OMP_RagA_SusC"/>
    <property type="match status" value="1"/>
</dbReference>
<keyword evidence="3 7" id="KW-1134">Transmembrane beta strand</keyword>
<dbReference type="SUPFAM" id="SSF49464">
    <property type="entry name" value="Carboxypeptidase regulatory domain-like"/>
    <property type="match status" value="1"/>
</dbReference>
<dbReference type="Pfam" id="PF07715">
    <property type="entry name" value="Plug"/>
    <property type="match status" value="1"/>
</dbReference>
<feature type="domain" description="TonB-dependent receptor plug" evidence="9">
    <location>
        <begin position="232"/>
        <end position="364"/>
    </location>
</feature>
<dbReference type="Proteomes" id="UP000324611">
    <property type="component" value="Unassembled WGS sequence"/>
</dbReference>
<organism evidence="10 11">
    <name type="scientific">Chitinophaga agrisoli</name>
    <dbReference type="NCBI Taxonomy" id="2607653"/>
    <lineage>
        <taxon>Bacteria</taxon>
        <taxon>Pseudomonadati</taxon>
        <taxon>Bacteroidota</taxon>
        <taxon>Chitinophagia</taxon>
        <taxon>Chitinophagales</taxon>
        <taxon>Chitinophagaceae</taxon>
        <taxon>Chitinophaga</taxon>
    </lineage>
</organism>
<keyword evidence="6 7" id="KW-0998">Cell outer membrane</keyword>
<dbReference type="PROSITE" id="PS52016">
    <property type="entry name" value="TONB_DEPENDENT_REC_3"/>
    <property type="match status" value="1"/>
</dbReference>
<feature type="signal peptide" evidence="8">
    <location>
        <begin position="1"/>
        <end position="30"/>
    </location>
</feature>